<dbReference type="InterPro" id="IPR056299">
    <property type="entry name" value="CFAP61_dimer"/>
</dbReference>
<proteinExistence type="predicted"/>
<sequence>MSVADPSIRDLLVEGGTLIKSLIWNPLSYVVVYGRSLHAYCVVQGLLMRKVPPTKIILVLPPRLQDASQQLPVDAFYEGDEVERKIHHILESMDIRVYEGYRLLGIQQDNRERLKALLLEEHSGTAARAPSEDGSQASKAAEPPLRAPTARARMGVLEEHGSTPQGLPQRLLACRILITADSANVDPDIFNSLHGNGLVYDGRLIVDHAFRTTDAAIFGAGALCEFSRRFQRKNAERYLRHDGFNGREVGAKMAQALLRVLDPVNGDLAAAGAGPQAGRGGQDAVVAGPEGVPSDIDGEDSSPDLLPEFYMPIAKGGFLPGNLHYYRIHSCRRGELRAEQGETKADHIIVTDTLDTTNGKGHFCRLTIDNFGKVDSITYLGGEELQVESLWSLVGLSETFLNHLFVRWRDSDIPDIVEFLTDEWATALFHDRFMDFCHQINEEMLSQEEVKVIISNALESVNLKEGLSRELLAQIRARLPKESVKAMQDRLLQYLRKNTNHLKAYFLPENWEQR</sequence>
<accession>A0A7S0B3V8</accession>
<dbReference type="PANTHER" id="PTHR21178:SF8">
    <property type="entry name" value="CILIA- AND FLAGELLA-ASSOCIATED PROTEIN 61"/>
    <property type="match status" value="1"/>
</dbReference>
<name>A0A7S0B3V8_9DINO</name>
<evidence type="ECO:0000313" key="3">
    <source>
        <dbReference type="EMBL" id="CAD8381308.1"/>
    </source>
</evidence>
<dbReference type="AlphaFoldDB" id="A0A7S0B3V8"/>
<organism evidence="3">
    <name type="scientific">Pyrodinium bahamense</name>
    <dbReference type="NCBI Taxonomy" id="73915"/>
    <lineage>
        <taxon>Eukaryota</taxon>
        <taxon>Sar</taxon>
        <taxon>Alveolata</taxon>
        <taxon>Dinophyceae</taxon>
        <taxon>Gonyaulacales</taxon>
        <taxon>Pyrocystaceae</taxon>
        <taxon>Pyrodinium</taxon>
    </lineage>
</organism>
<dbReference type="EMBL" id="HBEG01041282">
    <property type="protein sequence ID" value="CAD8381308.1"/>
    <property type="molecule type" value="Transcribed_RNA"/>
</dbReference>
<evidence type="ECO:0000259" key="2">
    <source>
        <dbReference type="Pfam" id="PF23150"/>
    </source>
</evidence>
<protein>
    <recommendedName>
        <fullName evidence="2">CFAP61 dimerisation domain-containing protein</fullName>
    </recommendedName>
</protein>
<dbReference type="InterPro" id="IPR038884">
    <property type="entry name" value="CFAP61"/>
</dbReference>
<dbReference type="PANTHER" id="PTHR21178">
    <property type="entry name" value="CILIA- AND FLAGELLA-ASSOCIATED PROTEIN 61"/>
    <property type="match status" value="1"/>
</dbReference>
<gene>
    <name evidence="3" type="ORF">PBAH0796_LOCUS25232</name>
</gene>
<reference evidence="3" key="1">
    <citation type="submission" date="2021-01" db="EMBL/GenBank/DDBJ databases">
        <authorList>
            <person name="Corre E."/>
            <person name="Pelletier E."/>
            <person name="Niang G."/>
            <person name="Scheremetjew M."/>
            <person name="Finn R."/>
            <person name="Kale V."/>
            <person name="Holt S."/>
            <person name="Cochrane G."/>
            <person name="Meng A."/>
            <person name="Brown T."/>
            <person name="Cohen L."/>
        </authorList>
    </citation>
    <scope>NUCLEOTIDE SEQUENCE</scope>
    <source>
        <strain evidence="3">Pbaha01</strain>
    </source>
</reference>
<feature type="domain" description="CFAP61 dimerisation" evidence="2">
    <location>
        <begin position="307"/>
        <end position="428"/>
    </location>
</feature>
<feature type="region of interest" description="Disordered" evidence="1">
    <location>
        <begin position="125"/>
        <end position="147"/>
    </location>
</feature>
<dbReference type="Pfam" id="PF23150">
    <property type="entry name" value="CFAP61_dimer"/>
    <property type="match status" value="1"/>
</dbReference>
<evidence type="ECO:0000256" key="1">
    <source>
        <dbReference type="SAM" id="MobiDB-lite"/>
    </source>
</evidence>